<comment type="caution">
    <text evidence="3">The sequence shown here is derived from an EMBL/GenBank/DDBJ whole genome shotgun (WGS) entry which is preliminary data.</text>
</comment>
<dbReference type="RefSeq" id="WP_312881261.1">
    <property type="nucleotide sequence ID" value="NZ_JACJII010000001.1"/>
</dbReference>
<organism evidence="3 4">
    <name type="scientific">Thermomonospora cellulosilytica</name>
    <dbReference type="NCBI Taxonomy" id="1411118"/>
    <lineage>
        <taxon>Bacteria</taxon>
        <taxon>Bacillati</taxon>
        <taxon>Actinomycetota</taxon>
        <taxon>Actinomycetes</taxon>
        <taxon>Streptosporangiales</taxon>
        <taxon>Thermomonosporaceae</taxon>
        <taxon>Thermomonospora</taxon>
    </lineage>
</organism>
<evidence type="ECO:0000313" key="3">
    <source>
        <dbReference type="EMBL" id="MBA9006224.1"/>
    </source>
</evidence>
<feature type="signal peptide" evidence="2">
    <location>
        <begin position="1"/>
        <end position="21"/>
    </location>
</feature>
<accession>A0A7W3RB05</accession>
<evidence type="ECO:0000256" key="1">
    <source>
        <dbReference type="SAM" id="MobiDB-lite"/>
    </source>
</evidence>
<name>A0A7W3RB05_9ACTN</name>
<reference evidence="3 4" key="1">
    <citation type="submission" date="2020-08" db="EMBL/GenBank/DDBJ databases">
        <title>Sequencing the genomes of 1000 actinobacteria strains.</title>
        <authorList>
            <person name="Klenk H.-P."/>
        </authorList>
    </citation>
    <scope>NUCLEOTIDE SEQUENCE [LARGE SCALE GENOMIC DNA]</scope>
    <source>
        <strain evidence="3 4">DSM 45823</strain>
    </source>
</reference>
<evidence type="ECO:0000256" key="2">
    <source>
        <dbReference type="SAM" id="SignalP"/>
    </source>
</evidence>
<dbReference type="AlphaFoldDB" id="A0A7W3RB05"/>
<gene>
    <name evidence="3" type="ORF">HNR21_005106</name>
</gene>
<dbReference type="EMBL" id="JACJII010000001">
    <property type="protein sequence ID" value="MBA9006224.1"/>
    <property type="molecule type" value="Genomic_DNA"/>
</dbReference>
<dbReference type="Proteomes" id="UP000539313">
    <property type="component" value="Unassembled WGS sequence"/>
</dbReference>
<proteinExistence type="predicted"/>
<keyword evidence="4" id="KW-1185">Reference proteome</keyword>
<protein>
    <submittedName>
        <fullName evidence="3">Uncharacterized protein</fullName>
    </submittedName>
</protein>
<feature type="compositionally biased region" description="Gly residues" evidence="1">
    <location>
        <begin position="25"/>
        <end position="67"/>
    </location>
</feature>
<feature type="region of interest" description="Disordered" evidence="1">
    <location>
        <begin position="25"/>
        <end position="82"/>
    </location>
</feature>
<evidence type="ECO:0000313" key="4">
    <source>
        <dbReference type="Proteomes" id="UP000539313"/>
    </source>
</evidence>
<keyword evidence="2" id="KW-0732">Signal</keyword>
<sequence length="175" mass="17213">MTGLPRPAFLVTIAATALALAACSGGGGGGSGPTGAAGGPNGAPGRTAGGGPTSGVLPSGGPGGPGPVTGADVPITGAPLPKVRTGQVKPLVGKWVGNGQAQDYFVFRADGTGTWIAHGRTLWAGQVIPDGPNRFRFSWEGTDPQEASFWGVTLDAGGERLVFGGTNQTYTKAAS</sequence>
<feature type="chain" id="PRO_5039497249" evidence="2">
    <location>
        <begin position="22"/>
        <end position="175"/>
    </location>
</feature>
<dbReference type="PROSITE" id="PS51257">
    <property type="entry name" value="PROKAR_LIPOPROTEIN"/>
    <property type="match status" value="1"/>
</dbReference>